<evidence type="ECO:0000259" key="9">
    <source>
        <dbReference type="PROSITE" id="PS50928"/>
    </source>
</evidence>
<dbReference type="Gene3D" id="1.10.3720.10">
    <property type="entry name" value="MetI-like"/>
    <property type="match status" value="1"/>
</dbReference>
<feature type="transmembrane region" description="Helical" evidence="8">
    <location>
        <begin position="161"/>
        <end position="182"/>
    </location>
</feature>
<reference evidence="10 11" key="1">
    <citation type="submission" date="2018-07" db="EMBL/GenBank/DDBJ databases">
        <title>Venubactetium sediminum gen. nov., sp. nov., isolated from a marine solar saltern.</title>
        <authorList>
            <person name="Wang S."/>
        </authorList>
    </citation>
    <scope>NUCLEOTIDE SEQUENCE [LARGE SCALE GENOMIC DNA]</scope>
    <source>
        <strain evidence="10 11">WD2A32</strain>
    </source>
</reference>
<dbReference type="SUPFAM" id="SSF161098">
    <property type="entry name" value="MetI-like"/>
    <property type="match status" value="1"/>
</dbReference>
<protein>
    <submittedName>
        <fullName evidence="10">Amino acid ABC transporter permease</fullName>
    </submittedName>
</protein>
<keyword evidence="7 8" id="KW-0472">Membrane</keyword>
<evidence type="ECO:0000256" key="3">
    <source>
        <dbReference type="ARBA" id="ARBA00022448"/>
    </source>
</evidence>
<organism evidence="10 11">
    <name type="scientific">Ferruginivarius sediminum</name>
    <dbReference type="NCBI Taxonomy" id="2661937"/>
    <lineage>
        <taxon>Bacteria</taxon>
        <taxon>Pseudomonadati</taxon>
        <taxon>Pseudomonadota</taxon>
        <taxon>Alphaproteobacteria</taxon>
        <taxon>Rhodospirillales</taxon>
        <taxon>Rhodospirillaceae</taxon>
        <taxon>Ferruginivarius</taxon>
    </lineage>
</organism>
<dbReference type="RefSeq" id="WP_114580406.1">
    <property type="nucleotide sequence ID" value="NZ_QPMH01000001.1"/>
</dbReference>
<dbReference type="PANTHER" id="PTHR30614">
    <property type="entry name" value="MEMBRANE COMPONENT OF AMINO ACID ABC TRANSPORTER"/>
    <property type="match status" value="1"/>
</dbReference>
<feature type="transmembrane region" description="Helical" evidence="8">
    <location>
        <begin position="33"/>
        <end position="54"/>
    </location>
</feature>
<dbReference type="PROSITE" id="PS50928">
    <property type="entry name" value="ABC_TM1"/>
    <property type="match status" value="1"/>
</dbReference>
<dbReference type="InterPro" id="IPR043429">
    <property type="entry name" value="ArtM/GltK/GlnP/TcyL/YhdX-like"/>
</dbReference>
<evidence type="ECO:0000256" key="8">
    <source>
        <dbReference type="RuleBase" id="RU363032"/>
    </source>
</evidence>
<comment type="subcellular location">
    <subcellularLocation>
        <location evidence="1">Cell inner membrane</location>
        <topology evidence="1">Multi-pass membrane protein</topology>
    </subcellularLocation>
    <subcellularLocation>
        <location evidence="8">Cell membrane</location>
        <topology evidence="8">Multi-pass membrane protein</topology>
    </subcellularLocation>
</comment>
<evidence type="ECO:0000313" key="11">
    <source>
        <dbReference type="Proteomes" id="UP000253941"/>
    </source>
</evidence>
<comment type="caution">
    <text evidence="10">The sequence shown here is derived from an EMBL/GenBank/DDBJ whole genome shotgun (WGS) entry which is preliminary data.</text>
</comment>
<evidence type="ECO:0000313" key="10">
    <source>
        <dbReference type="EMBL" id="RDD63893.1"/>
    </source>
</evidence>
<evidence type="ECO:0000256" key="5">
    <source>
        <dbReference type="ARBA" id="ARBA00022692"/>
    </source>
</evidence>
<dbReference type="Pfam" id="PF00528">
    <property type="entry name" value="BPD_transp_1"/>
    <property type="match status" value="1"/>
</dbReference>
<feature type="transmembrane region" description="Helical" evidence="8">
    <location>
        <begin position="100"/>
        <end position="117"/>
    </location>
</feature>
<evidence type="ECO:0000256" key="7">
    <source>
        <dbReference type="ARBA" id="ARBA00023136"/>
    </source>
</evidence>
<feature type="transmembrane region" description="Helical" evidence="8">
    <location>
        <begin position="194"/>
        <end position="218"/>
    </location>
</feature>
<evidence type="ECO:0000256" key="6">
    <source>
        <dbReference type="ARBA" id="ARBA00022989"/>
    </source>
</evidence>
<evidence type="ECO:0000256" key="1">
    <source>
        <dbReference type="ARBA" id="ARBA00004429"/>
    </source>
</evidence>
<keyword evidence="3 8" id="KW-0813">Transport</keyword>
<comment type="similarity">
    <text evidence="2">Belongs to the binding-protein-dependent transport system permease family. HisMQ subfamily.</text>
</comment>
<keyword evidence="6 8" id="KW-1133">Transmembrane helix</keyword>
<feature type="transmembrane region" description="Helical" evidence="8">
    <location>
        <begin position="329"/>
        <end position="348"/>
    </location>
</feature>
<dbReference type="InterPro" id="IPR010065">
    <property type="entry name" value="AA_ABC_transptr_permease_3TM"/>
</dbReference>
<dbReference type="Proteomes" id="UP000253941">
    <property type="component" value="Unassembled WGS sequence"/>
</dbReference>
<keyword evidence="5 8" id="KW-0812">Transmembrane</keyword>
<dbReference type="CDD" id="cd06261">
    <property type="entry name" value="TM_PBP2"/>
    <property type="match status" value="1"/>
</dbReference>
<dbReference type="PANTHER" id="PTHR30614:SF41">
    <property type="entry name" value="INNER MEMBRANE AMINO-ACID ABC TRANSPORTER PERMEASE PROTEIN YHDY"/>
    <property type="match status" value="1"/>
</dbReference>
<feature type="domain" description="ABC transmembrane type-1" evidence="9">
    <location>
        <begin position="159"/>
        <end position="348"/>
    </location>
</feature>
<dbReference type="InterPro" id="IPR000515">
    <property type="entry name" value="MetI-like"/>
</dbReference>
<keyword evidence="11" id="KW-1185">Reference proteome</keyword>
<evidence type="ECO:0000256" key="4">
    <source>
        <dbReference type="ARBA" id="ARBA00022475"/>
    </source>
</evidence>
<evidence type="ECO:0000256" key="2">
    <source>
        <dbReference type="ARBA" id="ARBA00010072"/>
    </source>
</evidence>
<sequence>MSVPNSGEKTELPPPKTQVGVIGWLRANLFNGWFNTLLTLIAGYILISTVPPLIDWLFLDAVWGMVDPEVCKQAEGACWTFIREKYRLILFGTYPFNEQWRPLVGVLLLLTVVGFSCNRRFWHPWLGAVWLATLLIYLMLLGGGVLGLTPVRTELWGGLPLTLLLAVVGIVVAFPLSILLALGRRSNMPIVKSICIGYIELVRGVPLITLLFMASFMLPLFMPTGVSIDALLRAQVAIIIFVSSYLAEVIRGGLQALPKGQYEGAESLGLTYWQTQRKIILPQALKISIPPIVNTYLGMFKDTSLVAIVSLTDLLLATRQAFADPEWRSFFVEGYVFIAIIYWCFCFFMSKYSQHLERVLDTGHKR</sequence>
<dbReference type="EMBL" id="QPMH01000001">
    <property type="protein sequence ID" value="RDD63893.1"/>
    <property type="molecule type" value="Genomic_DNA"/>
</dbReference>
<proteinExistence type="inferred from homology"/>
<accession>A0A369TEZ9</accession>
<dbReference type="AlphaFoldDB" id="A0A369TEZ9"/>
<dbReference type="NCBIfam" id="TIGR01726">
    <property type="entry name" value="HEQRo_perm_3TM"/>
    <property type="match status" value="1"/>
</dbReference>
<dbReference type="GO" id="GO:0006865">
    <property type="term" value="P:amino acid transport"/>
    <property type="evidence" value="ECO:0007669"/>
    <property type="project" value="TreeGrafter"/>
</dbReference>
<dbReference type="GO" id="GO:0043190">
    <property type="term" value="C:ATP-binding cassette (ABC) transporter complex"/>
    <property type="evidence" value="ECO:0007669"/>
    <property type="project" value="InterPro"/>
</dbReference>
<gene>
    <name evidence="10" type="ORF">DRB17_01650</name>
</gene>
<dbReference type="GO" id="GO:0022857">
    <property type="term" value="F:transmembrane transporter activity"/>
    <property type="evidence" value="ECO:0007669"/>
    <property type="project" value="InterPro"/>
</dbReference>
<keyword evidence="4" id="KW-1003">Cell membrane</keyword>
<feature type="transmembrane region" description="Helical" evidence="8">
    <location>
        <begin position="129"/>
        <end position="149"/>
    </location>
</feature>
<dbReference type="InterPro" id="IPR035906">
    <property type="entry name" value="MetI-like_sf"/>
</dbReference>
<name>A0A369TEZ9_9PROT</name>